<gene>
    <name evidence="11" type="ORF">AMK59_2311</name>
</gene>
<evidence type="ECO:0000256" key="6">
    <source>
        <dbReference type="ARBA" id="ARBA00022989"/>
    </source>
</evidence>
<dbReference type="InterPro" id="IPR013783">
    <property type="entry name" value="Ig-like_fold"/>
</dbReference>
<comment type="subcellular location">
    <subcellularLocation>
        <location evidence="1">Membrane</location>
        <topology evidence="1">Single-pass membrane protein</topology>
    </subcellularLocation>
</comment>
<feature type="non-terminal residue" evidence="11">
    <location>
        <position position="1"/>
    </location>
</feature>
<evidence type="ECO:0000256" key="4">
    <source>
        <dbReference type="ARBA" id="ARBA00022737"/>
    </source>
</evidence>
<keyword evidence="7" id="KW-0472">Membrane</keyword>
<dbReference type="InterPro" id="IPR050958">
    <property type="entry name" value="Cell_Adh-Cytoskel_Orgn"/>
</dbReference>
<dbReference type="SMART" id="SM00408">
    <property type="entry name" value="IGc2"/>
    <property type="match status" value="1"/>
</dbReference>
<dbReference type="PROSITE" id="PS50835">
    <property type="entry name" value="IG_LIKE"/>
    <property type="match status" value="1"/>
</dbReference>
<keyword evidence="6" id="KW-1133">Transmembrane helix</keyword>
<keyword evidence="8" id="KW-1015">Disulfide bond</keyword>
<dbReference type="GO" id="GO:0007156">
    <property type="term" value="P:homophilic cell adhesion via plasma membrane adhesion molecules"/>
    <property type="evidence" value="ECO:0007669"/>
    <property type="project" value="TreeGrafter"/>
</dbReference>
<proteinExistence type="predicted"/>
<keyword evidence="9" id="KW-0393">Immunoglobulin domain</keyword>
<keyword evidence="12" id="KW-1185">Reference proteome</keyword>
<dbReference type="FunFam" id="2.60.40.10:FF:000017">
    <property type="entry name" value="Down syndrome cell adhesion molecule b"/>
    <property type="match status" value="1"/>
</dbReference>
<dbReference type="GO" id="GO:0005886">
    <property type="term" value="C:plasma membrane"/>
    <property type="evidence" value="ECO:0007669"/>
    <property type="project" value="TreeGrafter"/>
</dbReference>
<evidence type="ECO:0000256" key="3">
    <source>
        <dbReference type="ARBA" id="ARBA00022729"/>
    </source>
</evidence>
<dbReference type="GO" id="GO:0050808">
    <property type="term" value="P:synapse organization"/>
    <property type="evidence" value="ECO:0007669"/>
    <property type="project" value="TreeGrafter"/>
</dbReference>
<sequence length="102" mass="10843">IVLFLVPPHITPIDIEGSINAGDSVTLYCTVNKGDNPIFIEWFLNSQPVGFVGGVNVNSVGRKVSVLTIDAVQAEHSGKYTCKATNWAGSAYYTTGLTINGV</sequence>
<dbReference type="PANTHER" id="PTHR45080:SF8">
    <property type="entry name" value="IG-LIKE DOMAIN-CONTAINING PROTEIN"/>
    <property type="match status" value="1"/>
</dbReference>
<dbReference type="InterPro" id="IPR003598">
    <property type="entry name" value="Ig_sub2"/>
</dbReference>
<dbReference type="InterPro" id="IPR036179">
    <property type="entry name" value="Ig-like_dom_sf"/>
</dbReference>
<dbReference type="SMART" id="SM00409">
    <property type="entry name" value="IG"/>
    <property type="match status" value="1"/>
</dbReference>
<evidence type="ECO:0000256" key="9">
    <source>
        <dbReference type="ARBA" id="ARBA00023319"/>
    </source>
</evidence>
<keyword evidence="3" id="KW-0732">Signal</keyword>
<dbReference type="PANTHER" id="PTHR45080">
    <property type="entry name" value="CONTACTIN 5"/>
    <property type="match status" value="1"/>
</dbReference>
<dbReference type="InterPro" id="IPR003599">
    <property type="entry name" value="Ig_sub"/>
</dbReference>
<keyword evidence="2" id="KW-0812">Transmembrane</keyword>
<dbReference type="SUPFAM" id="SSF48726">
    <property type="entry name" value="Immunoglobulin"/>
    <property type="match status" value="1"/>
</dbReference>
<dbReference type="EMBL" id="LJIG01001585">
    <property type="protein sequence ID" value="KRT85355.1"/>
    <property type="molecule type" value="Genomic_DNA"/>
</dbReference>
<accession>A0A0T6BDU3</accession>
<dbReference type="AlphaFoldDB" id="A0A0T6BDU3"/>
<dbReference type="GO" id="GO:0008046">
    <property type="term" value="F:axon guidance receptor activity"/>
    <property type="evidence" value="ECO:0007669"/>
    <property type="project" value="TreeGrafter"/>
</dbReference>
<comment type="caution">
    <text evidence="11">The sequence shown here is derived from an EMBL/GenBank/DDBJ whole genome shotgun (WGS) entry which is preliminary data.</text>
</comment>
<dbReference type="Gene3D" id="2.60.40.10">
    <property type="entry name" value="Immunoglobulins"/>
    <property type="match status" value="1"/>
</dbReference>
<evidence type="ECO:0000256" key="2">
    <source>
        <dbReference type="ARBA" id="ARBA00022692"/>
    </source>
</evidence>
<dbReference type="Pfam" id="PF13927">
    <property type="entry name" value="Ig_3"/>
    <property type="match status" value="1"/>
</dbReference>
<dbReference type="InterPro" id="IPR007110">
    <property type="entry name" value="Ig-like_dom"/>
</dbReference>
<evidence type="ECO:0000259" key="10">
    <source>
        <dbReference type="PROSITE" id="PS50835"/>
    </source>
</evidence>
<name>A0A0T6BDU3_9SCAR</name>
<protein>
    <submittedName>
        <fullName evidence="11">Immunoglobulin</fullName>
    </submittedName>
</protein>
<dbReference type="GO" id="GO:0030424">
    <property type="term" value="C:axon"/>
    <property type="evidence" value="ECO:0007669"/>
    <property type="project" value="TreeGrafter"/>
</dbReference>
<keyword evidence="4" id="KW-0677">Repeat</keyword>
<evidence type="ECO:0000256" key="5">
    <source>
        <dbReference type="ARBA" id="ARBA00022889"/>
    </source>
</evidence>
<evidence type="ECO:0000313" key="12">
    <source>
        <dbReference type="Proteomes" id="UP000051574"/>
    </source>
</evidence>
<evidence type="ECO:0000256" key="7">
    <source>
        <dbReference type="ARBA" id="ARBA00023136"/>
    </source>
</evidence>
<evidence type="ECO:0000256" key="1">
    <source>
        <dbReference type="ARBA" id="ARBA00004167"/>
    </source>
</evidence>
<evidence type="ECO:0000256" key="8">
    <source>
        <dbReference type="ARBA" id="ARBA00023157"/>
    </source>
</evidence>
<organism evidence="11 12">
    <name type="scientific">Oryctes borbonicus</name>
    <dbReference type="NCBI Taxonomy" id="1629725"/>
    <lineage>
        <taxon>Eukaryota</taxon>
        <taxon>Metazoa</taxon>
        <taxon>Ecdysozoa</taxon>
        <taxon>Arthropoda</taxon>
        <taxon>Hexapoda</taxon>
        <taxon>Insecta</taxon>
        <taxon>Pterygota</taxon>
        <taxon>Neoptera</taxon>
        <taxon>Endopterygota</taxon>
        <taxon>Coleoptera</taxon>
        <taxon>Polyphaga</taxon>
        <taxon>Scarabaeiformia</taxon>
        <taxon>Scarabaeidae</taxon>
        <taxon>Dynastinae</taxon>
        <taxon>Oryctes</taxon>
    </lineage>
</organism>
<keyword evidence="5" id="KW-0130">Cell adhesion</keyword>
<dbReference type="Proteomes" id="UP000051574">
    <property type="component" value="Unassembled WGS sequence"/>
</dbReference>
<dbReference type="OrthoDB" id="5982258at2759"/>
<evidence type="ECO:0000313" key="11">
    <source>
        <dbReference type="EMBL" id="KRT85355.1"/>
    </source>
</evidence>
<reference evidence="11 12" key="1">
    <citation type="submission" date="2015-09" db="EMBL/GenBank/DDBJ databases">
        <title>Draft genome of the scarab beetle Oryctes borbonicus.</title>
        <authorList>
            <person name="Meyer J.M."/>
            <person name="Markov G.V."/>
            <person name="Baskaran P."/>
            <person name="Herrmann M."/>
            <person name="Sommer R.J."/>
            <person name="Roedelsperger C."/>
        </authorList>
    </citation>
    <scope>NUCLEOTIDE SEQUENCE [LARGE SCALE GENOMIC DNA]</scope>
    <source>
        <strain evidence="11">OB123</strain>
        <tissue evidence="11">Whole animal</tissue>
    </source>
</reference>
<feature type="domain" description="Ig-like" evidence="10">
    <location>
        <begin position="8"/>
        <end position="100"/>
    </location>
</feature>
<dbReference type="GO" id="GO:0043025">
    <property type="term" value="C:neuronal cell body"/>
    <property type="evidence" value="ECO:0007669"/>
    <property type="project" value="TreeGrafter"/>
</dbReference>